<dbReference type="Pfam" id="PF00702">
    <property type="entry name" value="Hydrolase"/>
    <property type="match status" value="1"/>
</dbReference>
<evidence type="ECO:0000256" key="3">
    <source>
        <dbReference type="ARBA" id="ARBA00022842"/>
    </source>
</evidence>
<evidence type="ECO:0000313" key="4">
    <source>
        <dbReference type="EMBL" id="ADG82033.1"/>
    </source>
</evidence>
<dbReference type="PANTHER" id="PTHR46470:SF2">
    <property type="entry name" value="GLYCERALDEHYDE 3-PHOSPHATE PHOSPHATASE"/>
    <property type="match status" value="1"/>
</dbReference>
<dbReference type="InterPro" id="IPR023198">
    <property type="entry name" value="PGP-like_dom2"/>
</dbReference>
<dbReference type="InterPro" id="IPR051400">
    <property type="entry name" value="HAD-like_hydrolase"/>
</dbReference>
<dbReference type="GO" id="GO:0046872">
    <property type="term" value="F:metal ion binding"/>
    <property type="evidence" value="ECO:0007669"/>
    <property type="project" value="UniProtKB-KW"/>
</dbReference>
<evidence type="ECO:0000313" key="5">
    <source>
        <dbReference type="Proteomes" id="UP000002377"/>
    </source>
</evidence>
<keyword evidence="5" id="KW-1185">Reference proteome</keyword>
<keyword evidence="3" id="KW-0460">Magnesium</keyword>
<name>D5XEG2_THEPJ</name>
<dbReference type="SFLD" id="SFLDG01129">
    <property type="entry name" value="C1.5:_HAD__Beta-PGM__Phosphata"/>
    <property type="match status" value="1"/>
</dbReference>
<sequence>MQGIIFDFDDTLVETTIYFDQAKEKFAAKMKELGFPIPEALDTLNKFDIRNVLNCGGFLKECFPKALVETYEYYCSLHNLKACRTTAAWLEQLGWKVFDAPVVLIDGAEKVVKELARDYRLFLATKGEPETQVKRLKATGLAQYFEKVYVVPDKTPVEYKRIAAENRLEPAQSWVVGNSMRGDINPGLKVGFNCIHVYHRHTWDFEEEPPVGDFVSVQSLEEIPDIIKNGEK</sequence>
<protein>
    <submittedName>
        <fullName evidence="4">Haloacid dehalogenase domain protein hydrolase</fullName>
    </submittedName>
</protein>
<dbReference type="STRING" id="635013.TherJR_1169"/>
<dbReference type="Gene3D" id="3.40.50.1000">
    <property type="entry name" value="HAD superfamily/HAD-like"/>
    <property type="match status" value="1"/>
</dbReference>
<dbReference type="Proteomes" id="UP000002377">
    <property type="component" value="Chromosome"/>
</dbReference>
<dbReference type="GO" id="GO:0016791">
    <property type="term" value="F:phosphatase activity"/>
    <property type="evidence" value="ECO:0007669"/>
    <property type="project" value="TreeGrafter"/>
</dbReference>
<dbReference type="AlphaFoldDB" id="D5XEG2"/>
<dbReference type="InterPro" id="IPR036412">
    <property type="entry name" value="HAD-like_sf"/>
</dbReference>
<dbReference type="HOGENOM" id="CLU_074041_0_0_9"/>
<dbReference type="SUPFAM" id="SSF56784">
    <property type="entry name" value="HAD-like"/>
    <property type="match status" value="1"/>
</dbReference>
<reference evidence="4 5" key="1">
    <citation type="submission" date="2010-05" db="EMBL/GenBank/DDBJ databases">
        <title>Complete sequence of Thermincola sp. JR.</title>
        <authorList>
            <consortium name="US DOE Joint Genome Institute"/>
            <person name="Lucas S."/>
            <person name="Copeland A."/>
            <person name="Lapidus A."/>
            <person name="Cheng J.-F."/>
            <person name="Bruce D."/>
            <person name="Goodwin L."/>
            <person name="Pitluck S."/>
            <person name="Chertkov O."/>
            <person name="Detter J.C."/>
            <person name="Han C."/>
            <person name="Tapia R."/>
            <person name="Land M."/>
            <person name="Hauser L."/>
            <person name="Kyrpides N."/>
            <person name="Mikhailova N."/>
            <person name="Hazen T.C."/>
            <person name="Woyke T."/>
        </authorList>
    </citation>
    <scope>NUCLEOTIDE SEQUENCE [LARGE SCALE GENOMIC DNA]</scope>
    <source>
        <strain evidence="4 5">JR</strain>
    </source>
</reference>
<dbReference type="EMBL" id="CP002028">
    <property type="protein sequence ID" value="ADG82033.1"/>
    <property type="molecule type" value="Genomic_DNA"/>
</dbReference>
<keyword evidence="2 4" id="KW-0378">Hydrolase</keyword>
<dbReference type="PANTHER" id="PTHR46470">
    <property type="entry name" value="N-ACYLNEURAMINATE-9-PHOSPHATASE"/>
    <property type="match status" value="1"/>
</dbReference>
<dbReference type="RefSeq" id="WP_013120052.1">
    <property type="nucleotide sequence ID" value="NC_014152.1"/>
</dbReference>
<dbReference type="InterPro" id="IPR023214">
    <property type="entry name" value="HAD_sf"/>
</dbReference>
<evidence type="ECO:0000256" key="1">
    <source>
        <dbReference type="ARBA" id="ARBA00022723"/>
    </source>
</evidence>
<dbReference type="KEGG" id="tjr:TherJR_1169"/>
<gene>
    <name evidence="4" type="ordered locus">TherJR_1169</name>
</gene>
<proteinExistence type="predicted"/>
<dbReference type="eggNOG" id="COG0546">
    <property type="taxonomic scope" value="Bacteria"/>
</dbReference>
<keyword evidence="1" id="KW-0479">Metal-binding</keyword>
<dbReference type="Gene3D" id="1.10.150.240">
    <property type="entry name" value="Putative phosphatase, domain 2"/>
    <property type="match status" value="1"/>
</dbReference>
<dbReference type="OrthoDB" id="6101375at2"/>
<dbReference type="SFLD" id="SFLDS00003">
    <property type="entry name" value="Haloacid_Dehalogenase"/>
    <property type="match status" value="1"/>
</dbReference>
<evidence type="ECO:0000256" key="2">
    <source>
        <dbReference type="ARBA" id="ARBA00022801"/>
    </source>
</evidence>
<accession>D5XEG2</accession>
<organism evidence="4 5">
    <name type="scientific">Thermincola potens (strain JR)</name>
    <dbReference type="NCBI Taxonomy" id="635013"/>
    <lineage>
        <taxon>Bacteria</taxon>
        <taxon>Bacillati</taxon>
        <taxon>Bacillota</taxon>
        <taxon>Clostridia</taxon>
        <taxon>Eubacteriales</taxon>
        <taxon>Thermincolaceae</taxon>
        <taxon>Thermincola</taxon>
    </lineage>
</organism>